<keyword evidence="1" id="KW-0812">Transmembrane</keyword>
<feature type="transmembrane region" description="Helical" evidence="1">
    <location>
        <begin position="84"/>
        <end position="105"/>
    </location>
</feature>
<organism evidence="2 3">
    <name type="scientific">Paramicrobacterium chengjingii</name>
    <dbReference type="NCBI Taxonomy" id="2769067"/>
    <lineage>
        <taxon>Bacteria</taxon>
        <taxon>Bacillati</taxon>
        <taxon>Actinomycetota</taxon>
        <taxon>Actinomycetes</taxon>
        <taxon>Micrococcales</taxon>
        <taxon>Microbacteriaceae</taxon>
        <taxon>Paramicrobacterium</taxon>
    </lineage>
</organism>
<reference evidence="2 3" key="1">
    <citation type="submission" date="2020-12" db="EMBL/GenBank/DDBJ databases">
        <title>Microbacterium sp. HY060.</title>
        <authorList>
            <person name="Zhou J."/>
        </authorList>
    </citation>
    <scope>NUCLEOTIDE SEQUENCE [LARGE SCALE GENOMIC DNA]</scope>
    <source>
        <strain evidence="2 3">HY60</strain>
    </source>
</reference>
<dbReference type="EMBL" id="CP061169">
    <property type="protein sequence ID" value="QPZ39956.1"/>
    <property type="molecule type" value="Genomic_DNA"/>
</dbReference>
<keyword evidence="1" id="KW-1133">Transmembrane helix</keyword>
<evidence type="ECO:0000313" key="2">
    <source>
        <dbReference type="EMBL" id="QPZ39956.1"/>
    </source>
</evidence>
<keyword evidence="3" id="KW-1185">Reference proteome</keyword>
<evidence type="ECO:0000313" key="3">
    <source>
        <dbReference type="Proteomes" id="UP000662814"/>
    </source>
</evidence>
<keyword evidence="1" id="KW-0472">Membrane</keyword>
<protein>
    <submittedName>
        <fullName evidence="2">Uncharacterized protein</fullName>
    </submittedName>
</protein>
<feature type="transmembrane region" description="Helical" evidence="1">
    <location>
        <begin position="20"/>
        <end position="47"/>
    </location>
</feature>
<feature type="transmembrane region" description="Helical" evidence="1">
    <location>
        <begin position="117"/>
        <end position="138"/>
    </location>
</feature>
<dbReference type="Proteomes" id="UP000662814">
    <property type="component" value="Chromosome"/>
</dbReference>
<name>A0ABX6YMB2_9MICO</name>
<gene>
    <name evidence="2" type="ORF">HCR76_08055</name>
</gene>
<dbReference type="RefSeq" id="WP_166989837.1">
    <property type="nucleotide sequence ID" value="NZ_CP061169.1"/>
</dbReference>
<evidence type="ECO:0000256" key="1">
    <source>
        <dbReference type="SAM" id="Phobius"/>
    </source>
</evidence>
<sequence length="183" mass="19652">MRAAPASIRVPRALPAVLVHVSLVVVTTALSLAIVPVAFWLVVAIALGIAAGSVPRLYTAWALIILLPLFQLPRDPSAVDWKPYALLAGLHLIHVLASLALVLPVRGMIDARVFVRPLCRFVIVQLPCQVLLVFLLVAVSSEWFSRAMPWLAPVGAAALIVLAGILIIPLARRRGRSGSLSHH</sequence>
<feature type="transmembrane region" description="Helical" evidence="1">
    <location>
        <begin position="150"/>
        <end position="171"/>
    </location>
</feature>
<accession>A0ABX6YMB2</accession>
<proteinExistence type="predicted"/>